<dbReference type="Gene3D" id="2.60.120.10">
    <property type="entry name" value="Jelly Rolls"/>
    <property type="match status" value="1"/>
</dbReference>
<sequence length="298" mass="34987">MWPALHKWNINYISESLPSFKVHQSSFPEIQMLSLVQPFGQLEGPKWRRPWIEKQVEANHFFKGEEFLYFFSNLEDLPPALNHDIPDISFLSVGWRPVWETNLWMGVPPIRTPIHYDLLHNFYVQLHGNKRFILFPPTDYKYLYLYPRLHPSTRMSQVNLRNLQNYPDFYKSHPIEVVLSPGDVLYIPPYWFHDVTAVGVNVSMSVSIHTESDQSHIRDSMNNIVPVMRKFWKDTQKVDALAAFMEKLFKDKEDLLTFLEHFLESRYTPLKYDQSGKGGRSLFVFICDLSSGGACWGP</sequence>
<dbReference type="PANTHER" id="PTHR12461">
    <property type="entry name" value="HYPOXIA-INDUCIBLE FACTOR 1 ALPHA INHIBITOR-RELATED"/>
    <property type="match status" value="1"/>
</dbReference>
<dbReference type="EMBL" id="GIBP01004982">
    <property type="protein sequence ID" value="NDV33951.1"/>
    <property type="molecule type" value="Transcribed_RNA"/>
</dbReference>
<accession>A0A6B2LAI5</accession>
<evidence type="ECO:0000259" key="1">
    <source>
        <dbReference type="PROSITE" id="PS51184"/>
    </source>
</evidence>
<proteinExistence type="predicted"/>
<feature type="domain" description="JmjC" evidence="1">
    <location>
        <begin position="66"/>
        <end position="225"/>
    </location>
</feature>
<dbReference type="InterPro" id="IPR041667">
    <property type="entry name" value="Cupin_8"/>
</dbReference>
<protein>
    <recommendedName>
        <fullName evidence="1">JmjC domain-containing protein</fullName>
    </recommendedName>
</protein>
<name>A0A6B2LAI5_9EUKA</name>
<dbReference type="PANTHER" id="PTHR12461:SF105">
    <property type="entry name" value="HYPOXIA-INDUCIBLE FACTOR 1-ALPHA INHIBITOR"/>
    <property type="match status" value="1"/>
</dbReference>
<dbReference type="PROSITE" id="PS51184">
    <property type="entry name" value="JMJC"/>
    <property type="match status" value="1"/>
</dbReference>
<dbReference type="Pfam" id="PF13621">
    <property type="entry name" value="Cupin_8"/>
    <property type="match status" value="1"/>
</dbReference>
<reference evidence="2" key="1">
    <citation type="journal article" date="2020" name="J. Eukaryot. Microbiol.">
        <title>De novo Sequencing, Assembly and Annotation of the Transcriptome for the Free-Living Testate Amoeba Arcella intermedia.</title>
        <authorList>
            <person name="Ribeiro G.M."/>
            <person name="Porfirio-Sousa A.L."/>
            <person name="Maurer-Alcala X.X."/>
            <person name="Katz L.A."/>
            <person name="Lahr D.J.G."/>
        </authorList>
    </citation>
    <scope>NUCLEOTIDE SEQUENCE</scope>
</reference>
<dbReference type="SMART" id="SM00558">
    <property type="entry name" value="JmjC"/>
    <property type="match status" value="1"/>
</dbReference>
<organism evidence="2">
    <name type="scientific">Arcella intermedia</name>
    <dbReference type="NCBI Taxonomy" id="1963864"/>
    <lineage>
        <taxon>Eukaryota</taxon>
        <taxon>Amoebozoa</taxon>
        <taxon>Tubulinea</taxon>
        <taxon>Elardia</taxon>
        <taxon>Arcellinida</taxon>
        <taxon>Sphaerothecina</taxon>
        <taxon>Arcellidae</taxon>
        <taxon>Arcella</taxon>
    </lineage>
</organism>
<evidence type="ECO:0000313" key="2">
    <source>
        <dbReference type="EMBL" id="NDV33951.1"/>
    </source>
</evidence>
<dbReference type="InterPro" id="IPR003347">
    <property type="entry name" value="JmjC_dom"/>
</dbReference>
<dbReference type="InterPro" id="IPR014710">
    <property type="entry name" value="RmlC-like_jellyroll"/>
</dbReference>
<dbReference type="AlphaFoldDB" id="A0A6B2LAI5"/>
<dbReference type="SUPFAM" id="SSF51197">
    <property type="entry name" value="Clavaminate synthase-like"/>
    <property type="match status" value="1"/>
</dbReference>